<organism evidence="2 3">
    <name type="scientific">Anaerosacchariphilus polymeriproducens</name>
    <dbReference type="NCBI Taxonomy" id="1812858"/>
    <lineage>
        <taxon>Bacteria</taxon>
        <taxon>Bacillati</taxon>
        <taxon>Bacillota</taxon>
        <taxon>Clostridia</taxon>
        <taxon>Lachnospirales</taxon>
        <taxon>Lachnospiraceae</taxon>
        <taxon>Anaerosacchariphilus</taxon>
    </lineage>
</organism>
<feature type="domain" description="Glycosyltransferase 2-like" evidence="1">
    <location>
        <begin position="8"/>
        <end position="182"/>
    </location>
</feature>
<dbReference type="AlphaFoldDB" id="A0A371ARD5"/>
<protein>
    <submittedName>
        <fullName evidence="2">Glycosyltransferase</fullName>
    </submittedName>
</protein>
<comment type="caution">
    <text evidence="2">The sequence shown here is derived from an EMBL/GenBank/DDBJ whole genome shotgun (WGS) entry which is preliminary data.</text>
</comment>
<dbReference type="InterPro" id="IPR029044">
    <property type="entry name" value="Nucleotide-diphossugar_trans"/>
</dbReference>
<sequence>MSKDILVSIPILIYNNSTFLKKTVDSVLKQTYPSMEVIISDDCSKNYDEVLIEKQKRRLEEQGIKVIINHNEENIGTVKHLNKVIDIMTGQIMCNLACGDCFYNKDTIRTIVKHFQNSNYLVLTAKRMCINEENEKELFILPSKVEQRIIEKSRKKTLNLICNRNVISGSVTYYHRNVFEKYGKFDERMRLLEDWPYYIKLLMANEKIGFLDEITILYRWGGVSNSKKRHPLLIKDEEILINEILLKNKNKFTLSTRRMLEFRNIRQFGDRSKLGLFYYISHIDVVTKWVYWYKKKKVQNKRLIKKAQC</sequence>
<dbReference type="Proteomes" id="UP000255036">
    <property type="component" value="Unassembled WGS sequence"/>
</dbReference>
<evidence type="ECO:0000259" key="1">
    <source>
        <dbReference type="Pfam" id="PF00535"/>
    </source>
</evidence>
<dbReference type="GO" id="GO:0016758">
    <property type="term" value="F:hexosyltransferase activity"/>
    <property type="evidence" value="ECO:0007669"/>
    <property type="project" value="UniProtKB-ARBA"/>
</dbReference>
<dbReference type="OrthoDB" id="396512at2"/>
<dbReference type="RefSeq" id="WP_115483294.1">
    <property type="nucleotide sequence ID" value="NZ_QRCT01000050.1"/>
</dbReference>
<keyword evidence="2" id="KW-0808">Transferase</keyword>
<dbReference type="Pfam" id="PF00535">
    <property type="entry name" value="Glycos_transf_2"/>
    <property type="match status" value="1"/>
</dbReference>
<evidence type="ECO:0000313" key="2">
    <source>
        <dbReference type="EMBL" id="RDU22118.1"/>
    </source>
</evidence>
<reference evidence="2 3" key="1">
    <citation type="submission" date="2018-07" db="EMBL/GenBank/DDBJ databases">
        <title>Anaerosacharophilus polymeroproducens gen. nov. sp. nov., an anaerobic bacterium isolated from salt field.</title>
        <authorList>
            <person name="Kim W."/>
            <person name="Yang S.-H."/>
            <person name="Oh J."/>
            <person name="Lee J.-H."/>
            <person name="Kwon K.K."/>
        </authorList>
    </citation>
    <scope>NUCLEOTIDE SEQUENCE [LARGE SCALE GENOMIC DNA]</scope>
    <source>
        <strain evidence="2 3">MCWD5</strain>
    </source>
</reference>
<keyword evidence="3" id="KW-1185">Reference proteome</keyword>
<dbReference type="EMBL" id="QRCT01000050">
    <property type="protein sequence ID" value="RDU22118.1"/>
    <property type="molecule type" value="Genomic_DNA"/>
</dbReference>
<dbReference type="PANTHER" id="PTHR22916:SF3">
    <property type="entry name" value="UDP-GLCNAC:BETAGAL BETA-1,3-N-ACETYLGLUCOSAMINYLTRANSFERASE-LIKE PROTEIN 1"/>
    <property type="match status" value="1"/>
</dbReference>
<dbReference type="Gene3D" id="3.90.550.10">
    <property type="entry name" value="Spore Coat Polysaccharide Biosynthesis Protein SpsA, Chain A"/>
    <property type="match status" value="1"/>
</dbReference>
<accession>A0A371ARD5</accession>
<dbReference type="SUPFAM" id="SSF53448">
    <property type="entry name" value="Nucleotide-diphospho-sugar transferases"/>
    <property type="match status" value="1"/>
</dbReference>
<name>A0A371ARD5_9FIRM</name>
<dbReference type="PANTHER" id="PTHR22916">
    <property type="entry name" value="GLYCOSYLTRANSFERASE"/>
    <property type="match status" value="1"/>
</dbReference>
<proteinExistence type="predicted"/>
<gene>
    <name evidence="2" type="ORF">DWV06_16445</name>
</gene>
<dbReference type="InterPro" id="IPR001173">
    <property type="entry name" value="Glyco_trans_2-like"/>
</dbReference>
<evidence type="ECO:0000313" key="3">
    <source>
        <dbReference type="Proteomes" id="UP000255036"/>
    </source>
</evidence>